<dbReference type="Pfam" id="PF04393">
    <property type="entry name" value="DUF535"/>
    <property type="match status" value="1"/>
</dbReference>
<dbReference type="Proteomes" id="UP001138757">
    <property type="component" value="Unassembled WGS sequence"/>
</dbReference>
<evidence type="ECO:0000313" key="3">
    <source>
        <dbReference type="Proteomes" id="UP001138757"/>
    </source>
</evidence>
<evidence type="ECO:0000313" key="2">
    <source>
        <dbReference type="EMBL" id="MBT2185623.1"/>
    </source>
</evidence>
<proteinExistence type="predicted"/>
<dbReference type="PANTHER" id="PTHR38785">
    <property type="entry name" value="HOMOLOG OF VIRK"/>
    <property type="match status" value="1"/>
</dbReference>
<sequence length="363" mass="39972">MSTPALLYSPALFVTGALVMGYSLVRQTMRAEQGQNAGNMLPKIRKAARVSGRMIGRPDVILTARQQKRKLAGIDHDLLRGGLTRHVFGPFCCASWSGQDKLDRLVDHFETVRDLGGILSPAHDHVRILCTLDSLGADYSLRIDEANWMSSDGLTVLSLWKGADRLFSITFLFSSANGGLTCLVGGLQGRGGEEMLTLYREMTKEAHGLRPRDLMIELHRMVCYALGVRRIYAVADSARYCRDAYYGAEGRSVTSFNYDAAWIDRGGAQISADWFELPIAPVRRAAEDIPAKKRSLYRQRYEMLDRLADEVRTAVEAAIPAPPVPTLIARLMDSAFPASASWAPPAMAPIAYSDAVSLDKSTN</sequence>
<keyword evidence="3" id="KW-1185">Reference proteome</keyword>
<accession>A0A9X1AJH3</accession>
<dbReference type="InterPro" id="IPR007488">
    <property type="entry name" value="DUF535"/>
</dbReference>
<dbReference type="EMBL" id="JAHGAW010000001">
    <property type="protein sequence ID" value="MBT2185623.1"/>
    <property type="molecule type" value="Genomic_DNA"/>
</dbReference>
<evidence type="ECO:0000256" key="1">
    <source>
        <dbReference type="SAM" id="Phobius"/>
    </source>
</evidence>
<protein>
    <submittedName>
        <fullName evidence="2">DUF535 family protein</fullName>
    </submittedName>
</protein>
<comment type="caution">
    <text evidence="2">The sequence shown here is derived from an EMBL/GenBank/DDBJ whole genome shotgun (WGS) entry which is preliminary data.</text>
</comment>
<name>A0A9X1AJH3_9SPHN</name>
<keyword evidence="1" id="KW-0472">Membrane</keyword>
<organism evidence="2 3">
    <name type="scientific">Sphingobium nicotianae</name>
    <dbReference type="NCBI Taxonomy" id="2782607"/>
    <lineage>
        <taxon>Bacteria</taxon>
        <taxon>Pseudomonadati</taxon>
        <taxon>Pseudomonadota</taxon>
        <taxon>Alphaproteobacteria</taxon>
        <taxon>Sphingomonadales</taxon>
        <taxon>Sphingomonadaceae</taxon>
        <taxon>Sphingobium</taxon>
    </lineage>
</organism>
<dbReference type="PANTHER" id="PTHR38785:SF1">
    <property type="entry name" value="HOMOLOG OF VIRK"/>
    <property type="match status" value="1"/>
</dbReference>
<dbReference type="GO" id="GO:0006974">
    <property type="term" value="P:DNA damage response"/>
    <property type="evidence" value="ECO:0007669"/>
    <property type="project" value="TreeGrafter"/>
</dbReference>
<gene>
    <name evidence="2" type="ORF">KK488_01530</name>
</gene>
<reference evidence="2" key="1">
    <citation type="submission" date="2021-05" db="EMBL/GenBank/DDBJ databases">
        <title>Genome of Sphingobium sp. strain.</title>
        <authorList>
            <person name="Fan R."/>
        </authorList>
    </citation>
    <scope>NUCLEOTIDE SEQUENCE</scope>
    <source>
        <strain evidence="2">H33</strain>
    </source>
</reference>
<feature type="transmembrane region" description="Helical" evidence="1">
    <location>
        <begin position="6"/>
        <end position="25"/>
    </location>
</feature>
<keyword evidence="1" id="KW-1133">Transmembrane helix</keyword>
<dbReference type="AlphaFoldDB" id="A0A9X1AJH3"/>
<keyword evidence="1" id="KW-0812">Transmembrane</keyword>